<dbReference type="AlphaFoldDB" id="A0A0F6S2P2"/>
<proteinExistence type="predicted"/>
<evidence type="ECO:0000313" key="2">
    <source>
        <dbReference type="EMBL" id="AKE80124.1"/>
    </source>
</evidence>
<sequence>MKTLKNGFLLPFYNSILEEGEDRKVPCYWAVTIFSQKQNLV</sequence>
<accession>A0A0F6S2P2</accession>
<reference evidence="1" key="1">
    <citation type="journal article" date="2015" name="Appl. Environ. Microbiol.">
        <title>Eight Novel Capsular Polysaccharide Synthesis Gene Loci Identified in Nontypeable Streptococcus suis Isolates.</title>
        <authorList>
            <person name="Zheng H."/>
            <person name="Ji S."/>
            <person name="Liu Z."/>
            <person name="Lan R."/>
            <person name="Huang Y."/>
            <person name="Bai X."/>
            <person name="Gottschalk M."/>
            <person name="Xu J."/>
        </authorList>
    </citation>
    <scope>NUCLEOTIDE SEQUENCE</scope>
    <source>
        <strain evidence="1">YS35_seq</strain>
        <strain evidence="2">YS38_seq</strain>
    </source>
</reference>
<organism evidence="1">
    <name type="scientific">Streptococcus suis</name>
    <dbReference type="NCBI Taxonomy" id="1307"/>
    <lineage>
        <taxon>Bacteria</taxon>
        <taxon>Bacillati</taxon>
        <taxon>Bacillota</taxon>
        <taxon>Bacilli</taxon>
        <taxon>Lactobacillales</taxon>
        <taxon>Streptococcaceae</taxon>
        <taxon>Streptococcus</taxon>
    </lineage>
</organism>
<evidence type="ECO:0000313" key="1">
    <source>
        <dbReference type="EMBL" id="AKE80082.1"/>
    </source>
</evidence>
<protein>
    <submittedName>
        <fullName evidence="1">Transposase IS204/IS1001/IS1096/IS1165 family</fullName>
    </submittedName>
</protein>
<gene>
    <name evidence="1" type="primary">tnp17-12</name>
    <name evidence="1" type="ORF">YS35.seq-orf00017</name>
    <name evidence="2" type="ORF">YS38.seq-orf00017</name>
</gene>
<name>A0A0F6S2P2_STRSU</name>
<dbReference type="EMBL" id="KM972267">
    <property type="protein sequence ID" value="AKE80124.1"/>
    <property type="molecule type" value="Genomic_DNA"/>
</dbReference>
<dbReference type="EMBL" id="KM972265">
    <property type="protein sequence ID" value="AKE80082.1"/>
    <property type="molecule type" value="Genomic_DNA"/>
</dbReference>